<dbReference type="AlphaFoldDB" id="A0A2R8BD10"/>
<protein>
    <submittedName>
        <fullName evidence="1">Uncharacterized protein</fullName>
    </submittedName>
</protein>
<keyword evidence="2" id="KW-1185">Reference proteome</keyword>
<reference evidence="1 2" key="1">
    <citation type="submission" date="2018-03" db="EMBL/GenBank/DDBJ databases">
        <authorList>
            <person name="Keele B.F."/>
        </authorList>
    </citation>
    <scope>NUCLEOTIDE SEQUENCE [LARGE SCALE GENOMIC DNA]</scope>
    <source>
        <strain evidence="1 2">CECT 8599</strain>
    </source>
</reference>
<proteinExistence type="predicted"/>
<dbReference type="Proteomes" id="UP000244880">
    <property type="component" value="Unassembled WGS sequence"/>
</dbReference>
<evidence type="ECO:0000313" key="2">
    <source>
        <dbReference type="Proteomes" id="UP000244880"/>
    </source>
</evidence>
<organism evidence="1 2">
    <name type="scientific">Ascidiaceihabitans donghaensis</name>
    <dbReference type="NCBI Taxonomy" id="1510460"/>
    <lineage>
        <taxon>Bacteria</taxon>
        <taxon>Pseudomonadati</taxon>
        <taxon>Pseudomonadota</taxon>
        <taxon>Alphaproteobacteria</taxon>
        <taxon>Rhodobacterales</taxon>
        <taxon>Paracoccaceae</taxon>
        <taxon>Ascidiaceihabitans</taxon>
    </lineage>
</organism>
<accession>A0A2R8BD10</accession>
<dbReference type="EMBL" id="OMOR01000001">
    <property type="protein sequence ID" value="SPH20977.1"/>
    <property type="molecule type" value="Genomic_DNA"/>
</dbReference>
<name>A0A2R8BD10_9RHOB</name>
<dbReference type="RefSeq" id="WP_108828113.1">
    <property type="nucleotide sequence ID" value="NZ_OMOR01000001.1"/>
</dbReference>
<evidence type="ECO:0000313" key="1">
    <source>
        <dbReference type="EMBL" id="SPH20977.1"/>
    </source>
</evidence>
<sequence length="81" mass="8934">MTSCISVLTFGIETNMHKSEMLNRSLVAASVAGAEGFEETKRAFENIARTFFEVDTEVACAIEPTILVTNRISDRVIFSSE</sequence>
<gene>
    <name evidence="1" type="ORF">ASD8599_01718</name>
</gene>